<sequence>MNSFHLAILQATNNGQFPELGDCWRNYHPEAVLSDSDYPVLTEANDAM</sequence>
<comment type="caution">
    <text evidence="1">The sequence shown here is derived from an EMBL/GenBank/DDBJ whole genome shotgun (WGS) entry which is preliminary data.</text>
</comment>
<proteinExistence type="predicted"/>
<protein>
    <submittedName>
        <fullName evidence="1">Uncharacterized protein</fullName>
    </submittedName>
</protein>
<gene>
    <name evidence="1" type="ORF">C8R26_11778</name>
</gene>
<evidence type="ECO:0000313" key="2">
    <source>
        <dbReference type="Proteomes" id="UP000244128"/>
    </source>
</evidence>
<dbReference type="AlphaFoldDB" id="A0A2T5HY26"/>
<name>A0A2T5HY26_9PROT</name>
<dbReference type="EMBL" id="QAOI01000017">
    <property type="protein sequence ID" value="PTQ76485.1"/>
    <property type="molecule type" value="Genomic_DNA"/>
</dbReference>
<organism evidence="1 2">
    <name type="scientific">Nitrosomonas oligotropha</name>
    <dbReference type="NCBI Taxonomy" id="42354"/>
    <lineage>
        <taxon>Bacteria</taxon>
        <taxon>Pseudomonadati</taxon>
        <taxon>Pseudomonadota</taxon>
        <taxon>Betaproteobacteria</taxon>
        <taxon>Nitrosomonadales</taxon>
        <taxon>Nitrosomonadaceae</taxon>
        <taxon>Nitrosomonas</taxon>
    </lineage>
</organism>
<evidence type="ECO:0000313" key="1">
    <source>
        <dbReference type="EMBL" id="PTQ76485.1"/>
    </source>
</evidence>
<dbReference type="Proteomes" id="UP000244128">
    <property type="component" value="Unassembled WGS sequence"/>
</dbReference>
<accession>A0A2T5HY26</accession>
<reference evidence="1 2" key="1">
    <citation type="submission" date="2018-04" db="EMBL/GenBank/DDBJ databases">
        <title>Active sludge and wastewater microbial communities from Klosterneuburg, Austria.</title>
        <authorList>
            <person name="Wagner M."/>
        </authorList>
    </citation>
    <scope>NUCLEOTIDE SEQUENCE [LARGE SCALE GENOMIC DNA]</scope>
    <source>
        <strain evidence="1 2">Nm49</strain>
    </source>
</reference>